<dbReference type="AlphaFoldDB" id="A0A1H7UF39"/>
<evidence type="ECO:0000313" key="1">
    <source>
        <dbReference type="EMBL" id="SEL95416.1"/>
    </source>
</evidence>
<dbReference type="Proteomes" id="UP000182764">
    <property type="component" value="Unassembled WGS sequence"/>
</dbReference>
<protein>
    <submittedName>
        <fullName evidence="1">Uncharacterized protein</fullName>
    </submittedName>
</protein>
<dbReference type="Proteomes" id="UP000182712">
    <property type="component" value="Unassembled WGS sequence"/>
</dbReference>
<evidence type="ECO:0000313" key="4">
    <source>
        <dbReference type="Proteomes" id="UP000182764"/>
    </source>
</evidence>
<reference evidence="3 4" key="1">
    <citation type="submission" date="2016-10" db="EMBL/GenBank/DDBJ databases">
        <authorList>
            <person name="de Groot N.N."/>
        </authorList>
    </citation>
    <scope>NUCLEOTIDE SEQUENCE [LARGE SCALE GENOMIC DNA]</scope>
    <source>
        <strain evidence="1 4">VTM1R29</strain>
        <strain evidence="2 3">VTM2R47</strain>
    </source>
</reference>
<evidence type="ECO:0000313" key="3">
    <source>
        <dbReference type="Proteomes" id="UP000182712"/>
    </source>
</evidence>
<accession>A0A1H7UF39</accession>
<proteinExistence type="predicted"/>
<dbReference type="EMBL" id="FOGM01000005">
    <property type="protein sequence ID" value="SER58277.1"/>
    <property type="molecule type" value="Genomic_DNA"/>
</dbReference>
<organism evidence="1 4">
    <name type="scientific">Streptococcus gallolyticus</name>
    <dbReference type="NCBI Taxonomy" id="315405"/>
    <lineage>
        <taxon>Bacteria</taxon>
        <taxon>Bacillati</taxon>
        <taxon>Bacillota</taxon>
        <taxon>Bacilli</taxon>
        <taxon>Lactobacillales</taxon>
        <taxon>Streptococcaceae</taxon>
        <taxon>Streptococcus</taxon>
    </lineage>
</organism>
<gene>
    <name evidence="1" type="ORF">SAMN04487839_101416</name>
    <name evidence="2" type="ORF">SAMN04487840_105112</name>
</gene>
<name>A0A1H7UF39_9STRE</name>
<dbReference type="EMBL" id="FOBM01000001">
    <property type="protein sequence ID" value="SEL95416.1"/>
    <property type="molecule type" value="Genomic_DNA"/>
</dbReference>
<evidence type="ECO:0000313" key="2">
    <source>
        <dbReference type="EMBL" id="SER58277.1"/>
    </source>
</evidence>
<sequence>MQDCYTPKGKHLSLTYRRNVERQLQEGHFVTKTLSVLKFNTIQNYQNSHLFLNHHF</sequence>